<feature type="active site" evidence="5 6">
    <location>
        <position position="125"/>
    </location>
</feature>
<dbReference type="PRINTS" id="PR00704">
    <property type="entry name" value="CALPAIN"/>
</dbReference>
<evidence type="ECO:0000256" key="3">
    <source>
        <dbReference type="ARBA" id="ARBA00022801"/>
    </source>
</evidence>
<dbReference type="Pfam" id="PF00648">
    <property type="entry name" value="Peptidase_C2"/>
    <property type="match status" value="1"/>
</dbReference>
<dbReference type="SMART" id="SM00230">
    <property type="entry name" value="CysPc"/>
    <property type="match status" value="1"/>
</dbReference>
<dbReference type="InterPro" id="IPR000169">
    <property type="entry name" value="Pept_cys_AS"/>
</dbReference>
<dbReference type="InterPro" id="IPR022684">
    <property type="entry name" value="Calpain_cysteine_protease"/>
</dbReference>
<dbReference type="EMBL" id="KN817660">
    <property type="protein sequence ID" value="KJA14945.1"/>
    <property type="molecule type" value="Genomic_DNA"/>
</dbReference>
<dbReference type="OMA" id="MEYKDWL"/>
<feature type="region of interest" description="Disordered" evidence="7">
    <location>
        <begin position="601"/>
        <end position="669"/>
    </location>
</feature>
<dbReference type="GO" id="GO:0004198">
    <property type="term" value="F:calcium-dependent cysteine-type endopeptidase activity"/>
    <property type="evidence" value="ECO:0007669"/>
    <property type="project" value="InterPro"/>
</dbReference>
<evidence type="ECO:0000256" key="7">
    <source>
        <dbReference type="SAM" id="MobiDB-lite"/>
    </source>
</evidence>
<dbReference type="GO" id="GO:0006508">
    <property type="term" value="P:proteolysis"/>
    <property type="evidence" value="ECO:0007669"/>
    <property type="project" value="UniProtKB-KW"/>
</dbReference>
<reference evidence="10" key="1">
    <citation type="submission" date="2014-04" db="EMBL/GenBank/DDBJ databases">
        <title>Evolutionary Origins and Diversification of the Mycorrhizal Mutualists.</title>
        <authorList>
            <consortium name="DOE Joint Genome Institute"/>
            <consortium name="Mycorrhizal Genomics Consortium"/>
            <person name="Kohler A."/>
            <person name="Kuo A."/>
            <person name="Nagy L.G."/>
            <person name="Floudas D."/>
            <person name="Copeland A."/>
            <person name="Barry K.W."/>
            <person name="Cichocki N."/>
            <person name="Veneault-Fourrey C."/>
            <person name="LaButti K."/>
            <person name="Lindquist E.A."/>
            <person name="Lipzen A."/>
            <person name="Lundell T."/>
            <person name="Morin E."/>
            <person name="Murat C."/>
            <person name="Riley R."/>
            <person name="Ohm R."/>
            <person name="Sun H."/>
            <person name="Tunlid A."/>
            <person name="Henrissat B."/>
            <person name="Grigoriev I.V."/>
            <person name="Hibbett D.S."/>
            <person name="Martin F."/>
        </authorList>
    </citation>
    <scope>NUCLEOTIDE SEQUENCE [LARGE SCALE GENOMIC DNA]</scope>
    <source>
        <strain evidence="10">FD-334 SS-4</strain>
    </source>
</reference>
<feature type="domain" description="Calpain catalytic" evidence="8">
    <location>
        <begin position="96"/>
        <end position="390"/>
    </location>
</feature>
<evidence type="ECO:0000313" key="9">
    <source>
        <dbReference type="EMBL" id="KJA14945.1"/>
    </source>
</evidence>
<dbReference type="PANTHER" id="PTHR10183:SF379">
    <property type="entry name" value="CALPAIN-5"/>
    <property type="match status" value="1"/>
</dbReference>
<comment type="similarity">
    <text evidence="1">Belongs to the peptidase C2 family.</text>
</comment>
<dbReference type="InterPro" id="IPR001300">
    <property type="entry name" value="Peptidase_C2_calpain_cat"/>
</dbReference>
<dbReference type="OrthoDB" id="424753at2759"/>
<dbReference type="PROSITE" id="PS50203">
    <property type="entry name" value="CALPAIN_CAT"/>
    <property type="match status" value="1"/>
</dbReference>
<evidence type="ECO:0000259" key="8">
    <source>
        <dbReference type="PROSITE" id="PS50203"/>
    </source>
</evidence>
<dbReference type="InterPro" id="IPR038765">
    <property type="entry name" value="Papain-like_cys_pep_sf"/>
</dbReference>
<dbReference type="PANTHER" id="PTHR10183">
    <property type="entry name" value="CALPAIN"/>
    <property type="match status" value="1"/>
</dbReference>
<dbReference type="STRING" id="945553.A0A0D2P2Z7"/>
<feature type="active site" evidence="5 6">
    <location>
        <position position="331"/>
    </location>
</feature>
<gene>
    <name evidence="9" type="ORF">HYPSUDRAFT_149760</name>
</gene>
<proteinExistence type="inferred from homology"/>
<evidence type="ECO:0000313" key="10">
    <source>
        <dbReference type="Proteomes" id="UP000054270"/>
    </source>
</evidence>
<accession>A0A0D2P2Z7</accession>
<evidence type="ECO:0000256" key="2">
    <source>
        <dbReference type="ARBA" id="ARBA00022670"/>
    </source>
</evidence>
<feature type="compositionally biased region" description="Basic and acidic residues" evidence="7">
    <location>
        <begin position="601"/>
        <end position="618"/>
    </location>
</feature>
<name>A0A0D2P2Z7_HYPSF</name>
<keyword evidence="3 6" id="KW-0378">Hydrolase</keyword>
<feature type="active site" evidence="5 6">
    <location>
        <position position="311"/>
    </location>
</feature>
<dbReference type="PROSITE" id="PS00139">
    <property type="entry name" value="THIOL_PROTEASE_CYS"/>
    <property type="match status" value="1"/>
</dbReference>
<protein>
    <recommendedName>
        <fullName evidence="8">Calpain catalytic domain-containing protein</fullName>
    </recommendedName>
</protein>
<evidence type="ECO:0000256" key="5">
    <source>
        <dbReference type="PIRSR" id="PIRSR622684-1"/>
    </source>
</evidence>
<evidence type="ECO:0000256" key="6">
    <source>
        <dbReference type="PROSITE-ProRule" id="PRU00239"/>
    </source>
</evidence>
<dbReference type="SUPFAM" id="SSF54001">
    <property type="entry name" value="Cysteine proteinases"/>
    <property type="match status" value="1"/>
</dbReference>
<evidence type="ECO:0000256" key="4">
    <source>
        <dbReference type="ARBA" id="ARBA00022807"/>
    </source>
</evidence>
<dbReference type="CDD" id="cd00044">
    <property type="entry name" value="CysPc"/>
    <property type="match status" value="1"/>
</dbReference>
<keyword evidence="4 6" id="KW-0788">Thiol protease</keyword>
<sequence length="710" mass="79481">MTNASVVTTIEETKTVVKPHGTVSFVKEEPGLLVTKELQKGINDCKAKVERIAKDCRAKNRKFRDIEFDLENDKNRCLYGLFTQSGESHLPADVHRVTQIFDNPEFFAGGKANSNDIIQGALGDCWFLSALATVSTAPGLVEKFCVARDEKVGVYGFIFFRDNAWVTVIIDDMLYTRVPKYEELKSSEQELYHYDKDIYNKSARKGGKSLYFAKSGTAGETWVPLIEKAYAKLHGNYSHLLAGQECDAIEDLTGGVSTVLQSKDILDTDRFWDEELGRANRDRLFGCSFNSLDTTRSGASGIKVQGLIGGHAYSVLRAVEVNSKRFVVVRNPWGKTEWTGRWSDGSKEWTQEWLEVLPQLGHSFGDDGQFVMEYKDWLDCFAQIDRTILFDSDWRMASQWLQVSTPPLPAAWSHGDISYKFTLSAPSNTVIVLSQLDSRYYRDVAGRASWTMDFTLVKEGEKVPLADSAHSEFYLRSVHLEIELEAGTYIVYVRLDRTLDRNEDNKVVEEWQLRKMSRILMERAKSQSIATSDDQSQYMPASLDELIKSDFDAYEKAEKAKKEAASVVTTETVGEDGSVTTTTTTTTTKVETVVIKKSVKKEESATKEEVKDNEEMTARELQTSPNESEKNLPLIEQPASRIGRSDSYGDSTPADPPIEKGKVTVPQDSENSVYTGLRVYSHKDVPVVVVGRLKPAAPVASGPSDNKSAK</sequence>
<dbReference type="Proteomes" id="UP000054270">
    <property type="component" value="Unassembled WGS sequence"/>
</dbReference>
<organism evidence="9 10">
    <name type="scientific">Hypholoma sublateritium (strain FD-334 SS-4)</name>
    <dbReference type="NCBI Taxonomy" id="945553"/>
    <lineage>
        <taxon>Eukaryota</taxon>
        <taxon>Fungi</taxon>
        <taxon>Dikarya</taxon>
        <taxon>Basidiomycota</taxon>
        <taxon>Agaricomycotina</taxon>
        <taxon>Agaricomycetes</taxon>
        <taxon>Agaricomycetidae</taxon>
        <taxon>Agaricales</taxon>
        <taxon>Agaricineae</taxon>
        <taxon>Strophariaceae</taxon>
        <taxon>Hypholoma</taxon>
    </lineage>
</organism>
<dbReference type="Gene3D" id="3.90.70.10">
    <property type="entry name" value="Cysteine proteinases"/>
    <property type="match status" value="1"/>
</dbReference>
<keyword evidence="10" id="KW-1185">Reference proteome</keyword>
<evidence type="ECO:0000256" key="1">
    <source>
        <dbReference type="ARBA" id="ARBA00007623"/>
    </source>
</evidence>
<dbReference type="AlphaFoldDB" id="A0A0D2P2Z7"/>
<keyword evidence="2 6" id="KW-0645">Protease</keyword>